<dbReference type="GO" id="GO:0004029">
    <property type="term" value="F:aldehyde dehydrogenase (NAD+) activity"/>
    <property type="evidence" value="ECO:0007669"/>
    <property type="project" value="TreeGrafter"/>
</dbReference>
<dbReference type="PIRSF" id="PIRSF036492">
    <property type="entry name" value="ALDH"/>
    <property type="match status" value="1"/>
</dbReference>
<keyword evidence="2 4" id="KW-0560">Oxidoreductase</keyword>
<gene>
    <name evidence="9" type="ORF">SAMN04488055_3970</name>
</gene>
<evidence type="ECO:0000256" key="5">
    <source>
        <dbReference type="PIRSR" id="PIRSR036492-1"/>
    </source>
</evidence>
<reference evidence="9 10" key="1">
    <citation type="submission" date="2016-11" db="EMBL/GenBank/DDBJ databases">
        <authorList>
            <person name="Jaros S."/>
            <person name="Januszkiewicz K."/>
            <person name="Wedrychowicz H."/>
        </authorList>
    </citation>
    <scope>NUCLEOTIDE SEQUENCE [LARGE SCALE GENOMIC DNA]</scope>
    <source>
        <strain evidence="9 10">DSM 24787</strain>
    </source>
</reference>
<dbReference type="PROSITE" id="PS00687">
    <property type="entry name" value="ALDEHYDE_DEHYDR_GLU"/>
    <property type="match status" value="1"/>
</dbReference>
<protein>
    <recommendedName>
        <fullName evidence="4">Aldehyde dehydrogenase</fullName>
    </recommendedName>
</protein>
<dbReference type="Proteomes" id="UP000185003">
    <property type="component" value="Unassembled WGS sequence"/>
</dbReference>
<dbReference type="InterPro" id="IPR016163">
    <property type="entry name" value="Ald_DH_C"/>
</dbReference>
<evidence type="ECO:0000256" key="7">
    <source>
        <dbReference type="RuleBase" id="RU003345"/>
    </source>
</evidence>
<evidence type="ECO:0000256" key="2">
    <source>
        <dbReference type="ARBA" id="ARBA00023002"/>
    </source>
</evidence>
<keyword evidence="3" id="KW-0520">NAD</keyword>
<proteinExistence type="inferred from homology"/>
<dbReference type="Pfam" id="PF00171">
    <property type="entry name" value="Aldedh"/>
    <property type="match status" value="1"/>
</dbReference>
<feature type="active site" evidence="5">
    <location>
        <position position="245"/>
    </location>
</feature>
<dbReference type="InterPro" id="IPR016162">
    <property type="entry name" value="Ald_DH_N"/>
</dbReference>
<dbReference type="Gene3D" id="3.40.605.10">
    <property type="entry name" value="Aldehyde Dehydrogenase, Chain A, domain 1"/>
    <property type="match status" value="1"/>
</dbReference>
<evidence type="ECO:0000256" key="6">
    <source>
        <dbReference type="PROSITE-ProRule" id="PRU10007"/>
    </source>
</evidence>
<feature type="active site" evidence="5 6">
    <location>
        <position position="211"/>
    </location>
</feature>
<keyword evidence="10" id="KW-1185">Reference proteome</keyword>
<evidence type="ECO:0000256" key="1">
    <source>
        <dbReference type="ARBA" id="ARBA00009986"/>
    </source>
</evidence>
<evidence type="ECO:0000256" key="4">
    <source>
        <dbReference type="PIRNR" id="PIRNR036492"/>
    </source>
</evidence>
<sequence>MASISDVYAAQRSFFDSGATRSYAFRKAQLKKLKTTLKKHETAILEALQADLAKHPLEAFSSEVGLLFDEIDHTLTNLREWMRPQAVSSPLMHYPSASKIYREPKGLTLLIGPWNYPFQLLINPLIGAIAAGNCAILKPSELAPQTEAIIQKVIKDAFDPAFVAVVTGEGHIVIPEIMQFRFDHIFFTGSIPVGRKILEMAAPHLTPVTLELGGKSPCIVDKGADIKTAAKRIIWGKCWNAGQTCIAPDYILVHESVMSNLIEEMKAAITRFFGEDVSLSKDYPRIINEKRFDQLTSYLQQGTIVAGGQTDRSNKYIAPTILTNVSFDAAIMKDEIFGPILPVIPYNAAEEAIKMIAKNPYPLSLYIFSNSRRTEKTFIDKVAFGGGCINNTLVHFTNADLPFGGIGYSGMGRYHGRSSFDEFTHFKGVMKTATWLDVPVKYPPFKNKLKLAKLLMR</sequence>
<dbReference type="PANTHER" id="PTHR43570">
    <property type="entry name" value="ALDEHYDE DEHYDROGENASE"/>
    <property type="match status" value="1"/>
</dbReference>
<dbReference type="PANTHER" id="PTHR43570:SF16">
    <property type="entry name" value="ALDEHYDE DEHYDROGENASE TYPE III, ISOFORM Q"/>
    <property type="match status" value="1"/>
</dbReference>
<dbReference type="AlphaFoldDB" id="A0A1N6JFL9"/>
<evidence type="ECO:0000259" key="8">
    <source>
        <dbReference type="Pfam" id="PF00171"/>
    </source>
</evidence>
<dbReference type="STRING" id="536979.SAMN04488055_3970"/>
<dbReference type="InterPro" id="IPR016161">
    <property type="entry name" value="Ald_DH/histidinol_DH"/>
</dbReference>
<dbReference type="RefSeq" id="WP_074241280.1">
    <property type="nucleotide sequence ID" value="NZ_FSRA01000002.1"/>
</dbReference>
<dbReference type="GO" id="GO:0006081">
    <property type="term" value="P:aldehyde metabolic process"/>
    <property type="evidence" value="ECO:0007669"/>
    <property type="project" value="InterPro"/>
</dbReference>
<feature type="domain" description="Aldehyde dehydrogenase" evidence="8">
    <location>
        <begin position="9"/>
        <end position="428"/>
    </location>
</feature>
<dbReference type="CDD" id="cd07136">
    <property type="entry name" value="ALDH_YwdH-P39616"/>
    <property type="match status" value="1"/>
</dbReference>
<dbReference type="InterPro" id="IPR012394">
    <property type="entry name" value="Aldehyde_DH_NAD(P)"/>
</dbReference>
<name>A0A1N6JFL9_9BACT</name>
<dbReference type="GO" id="GO:0005737">
    <property type="term" value="C:cytoplasm"/>
    <property type="evidence" value="ECO:0007669"/>
    <property type="project" value="TreeGrafter"/>
</dbReference>
<dbReference type="SUPFAM" id="SSF53720">
    <property type="entry name" value="ALDH-like"/>
    <property type="match status" value="1"/>
</dbReference>
<comment type="similarity">
    <text evidence="1 4 7">Belongs to the aldehyde dehydrogenase family.</text>
</comment>
<dbReference type="FunFam" id="3.40.309.10:FF:000003">
    <property type="entry name" value="Aldehyde dehydrogenase"/>
    <property type="match status" value="1"/>
</dbReference>
<dbReference type="OrthoDB" id="629320at2"/>
<dbReference type="EMBL" id="FSRA01000002">
    <property type="protein sequence ID" value="SIO43142.1"/>
    <property type="molecule type" value="Genomic_DNA"/>
</dbReference>
<evidence type="ECO:0000256" key="3">
    <source>
        <dbReference type="ARBA" id="ARBA00023027"/>
    </source>
</evidence>
<dbReference type="Gene3D" id="3.40.309.10">
    <property type="entry name" value="Aldehyde Dehydrogenase, Chain A, domain 2"/>
    <property type="match status" value="1"/>
</dbReference>
<accession>A0A1N6JFL9</accession>
<dbReference type="FunFam" id="3.40.605.10:FF:000004">
    <property type="entry name" value="Aldehyde dehydrogenase"/>
    <property type="match status" value="1"/>
</dbReference>
<dbReference type="InterPro" id="IPR029510">
    <property type="entry name" value="Ald_DH_CS_GLU"/>
</dbReference>
<dbReference type="InterPro" id="IPR015590">
    <property type="entry name" value="Aldehyde_DH_dom"/>
</dbReference>
<evidence type="ECO:0000313" key="10">
    <source>
        <dbReference type="Proteomes" id="UP000185003"/>
    </source>
</evidence>
<evidence type="ECO:0000313" key="9">
    <source>
        <dbReference type="EMBL" id="SIO43142.1"/>
    </source>
</evidence>
<organism evidence="9 10">
    <name type="scientific">Chitinophaga niabensis</name>
    <dbReference type="NCBI Taxonomy" id="536979"/>
    <lineage>
        <taxon>Bacteria</taxon>
        <taxon>Pseudomonadati</taxon>
        <taxon>Bacteroidota</taxon>
        <taxon>Chitinophagia</taxon>
        <taxon>Chitinophagales</taxon>
        <taxon>Chitinophagaceae</taxon>
        <taxon>Chitinophaga</taxon>
    </lineage>
</organism>